<feature type="domain" description="Alpha/beta-hydrolase catalytic" evidence="2">
    <location>
        <begin position="285"/>
        <end position="327"/>
    </location>
</feature>
<dbReference type="EMBL" id="VNHW01000001">
    <property type="protein sequence ID" value="TYP90812.1"/>
    <property type="molecule type" value="Genomic_DNA"/>
</dbReference>
<proteinExistence type="predicted"/>
<dbReference type="GO" id="GO:0016787">
    <property type="term" value="F:hydrolase activity"/>
    <property type="evidence" value="ECO:0007669"/>
    <property type="project" value="UniProtKB-KW"/>
</dbReference>
<dbReference type="Pfam" id="PF10081">
    <property type="entry name" value="Abhydrolase_9"/>
    <property type="match status" value="2"/>
</dbReference>
<sequence length="347" mass="34795">MAAVLATSAAVVCVVTPWLVEPPLEVRLLAGLLTGLTWWAAARLAGAAAAGVREVLRGRARPAGLAAGMAAVLVLAGCGGAPASPPAAAPAWRPVVGAAPELPGGTPVRVRIGLGDAPTDEARARRAVEELVRGGGLTRSTLLIAVPTGSGWLDDDAVAALEELTGGDLATVTVQYAQHPSWVEYLRGTDRAARSATTLLGAVRAQLATLPAAERPRLLIFGESLGATAAAAAVTAVGDVDGCLLAGRPGSAGAAPVPGCTDVGNDDDPVTRWRPGLVVAPRGGLPWLPAVTFWQVTGALVGALDQPEGSGHRYGATLADDWARLGAEPPGGGPAPGPVGPLRAHSR</sequence>
<feature type="region of interest" description="Disordered" evidence="1">
    <location>
        <begin position="324"/>
        <end position="347"/>
    </location>
</feature>
<dbReference type="SUPFAM" id="SSF53474">
    <property type="entry name" value="alpha/beta-Hydrolases"/>
    <property type="match status" value="1"/>
</dbReference>
<evidence type="ECO:0000313" key="4">
    <source>
        <dbReference type="Proteomes" id="UP000322499"/>
    </source>
</evidence>
<keyword evidence="4" id="KW-1185">Reference proteome</keyword>
<accession>A0A5S5D7U0</accession>
<gene>
    <name evidence="3" type="ORF">BD833_101531</name>
</gene>
<reference evidence="3 4" key="1">
    <citation type="submission" date="2019-07" db="EMBL/GenBank/DDBJ databases">
        <title>Genomic Encyclopedia of Archaeal and Bacterial Type Strains, Phase II (KMG-II): from individual species to whole genera.</title>
        <authorList>
            <person name="Goeker M."/>
        </authorList>
    </citation>
    <scope>NUCLEOTIDE SEQUENCE [LARGE SCALE GENOMIC DNA]</scope>
    <source>
        <strain evidence="3 4">DSM 46842</strain>
    </source>
</reference>
<evidence type="ECO:0000256" key="1">
    <source>
        <dbReference type="SAM" id="MobiDB-lite"/>
    </source>
</evidence>
<evidence type="ECO:0000259" key="2">
    <source>
        <dbReference type="Pfam" id="PF10081"/>
    </source>
</evidence>
<keyword evidence="3" id="KW-0378">Hydrolase</keyword>
<dbReference type="InterPro" id="IPR027787">
    <property type="entry name" value="Alpha/beta-hydrolase_catalytic"/>
</dbReference>
<evidence type="ECO:0000313" key="3">
    <source>
        <dbReference type="EMBL" id="TYP90812.1"/>
    </source>
</evidence>
<organism evidence="3 4">
    <name type="scientific">Blastococcus xanthinilyticus</name>
    <dbReference type="NCBI Taxonomy" id="1564164"/>
    <lineage>
        <taxon>Bacteria</taxon>
        <taxon>Bacillati</taxon>
        <taxon>Actinomycetota</taxon>
        <taxon>Actinomycetes</taxon>
        <taxon>Geodermatophilales</taxon>
        <taxon>Geodermatophilaceae</taxon>
        <taxon>Blastococcus</taxon>
    </lineage>
</organism>
<dbReference type="AlphaFoldDB" id="A0A5S5D7U0"/>
<feature type="domain" description="Alpha/beta-hydrolase catalytic" evidence="2">
    <location>
        <begin position="108"/>
        <end position="251"/>
    </location>
</feature>
<name>A0A5S5D7U0_9ACTN</name>
<dbReference type="Proteomes" id="UP000322499">
    <property type="component" value="Unassembled WGS sequence"/>
</dbReference>
<dbReference type="InterPro" id="IPR029058">
    <property type="entry name" value="AB_hydrolase_fold"/>
</dbReference>
<protein>
    <submittedName>
        <fullName evidence="3">Alpha/beta hydrolase family protein</fullName>
    </submittedName>
</protein>
<comment type="caution">
    <text evidence="3">The sequence shown here is derived from an EMBL/GenBank/DDBJ whole genome shotgun (WGS) entry which is preliminary data.</text>
</comment>